<gene>
    <name evidence="2" type="ORF">TRIVIDRAFT_201068</name>
</gene>
<name>G9MRR3_HYPVG</name>
<dbReference type="VEuPathDB" id="FungiDB:TRIVIDRAFT_201068"/>
<proteinExistence type="predicted"/>
<sequence>MSASANSDNGQNHKAISYKNNRPGFSVNVETLLWADGVEGSPSADQSNTSDPPMTLAILKFELTSQNKDVEFTFMNASLKLEATDDEQHQGLNDPELKAWTSVQSAGGKKKGTAISGLIPETRKMHGVTWAIQDNELGIVDETQNFWAAVLISRTSSKPYLVNFQIEARVELRDENGVVQFLGLNRPKAEPFKITPGEGIVCNSEGGKIIGDIDLKNLGKLRNKSDCFELVGIPNPFQ</sequence>
<dbReference type="Proteomes" id="UP000007115">
    <property type="component" value="Unassembled WGS sequence"/>
</dbReference>
<organism evidence="2 3">
    <name type="scientific">Hypocrea virens (strain Gv29-8 / FGSC 10586)</name>
    <name type="common">Gliocladium virens</name>
    <name type="synonym">Trichoderma virens</name>
    <dbReference type="NCBI Taxonomy" id="413071"/>
    <lineage>
        <taxon>Eukaryota</taxon>
        <taxon>Fungi</taxon>
        <taxon>Dikarya</taxon>
        <taxon>Ascomycota</taxon>
        <taxon>Pezizomycotina</taxon>
        <taxon>Sordariomycetes</taxon>
        <taxon>Hypocreomycetidae</taxon>
        <taxon>Hypocreales</taxon>
        <taxon>Hypocreaceae</taxon>
        <taxon>Trichoderma</taxon>
    </lineage>
</organism>
<keyword evidence="3" id="KW-1185">Reference proteome</keyword>
<feature type="region of interest" description="Disordered" evidence="1">
    <location>
        <begin position="1"/>
        <end position="21"/>
    </location>
</feature>
<evidence type="ECO:0000256" key="1">
    <source>
        <dbReference type="SAM" id="MobiDB-lite"/>
    </source>
</evidence>
<comment type="caution">
    <text evidence="2">The sequence shown here is derived from an EMBL/GenBank/DDBJ whole genome shotgun (WGS) entry which is preliminary data.</text>
</comment>
<dbReference type="AlphaFoldDB" id="G9MRR3"/>
<accession>G9MRR3</accession>
<dbReference type="EMBL" id="ABDF02000006">
    <property type="protein sequence ID" value="EHK22782.1"/>
    <property type="molecule type" value="Genomic_DNA"/>
</dbReference>
<dbReference type="GeneID" id="25790126"/>
<dbReference type="HOGENOM" id="CLU_1165966_0_0_1"/>
<feature type="compositionally biased region" description="Polar residues" evidence="1">
    <location>
        <begin position="1"/>
        <end position="20"/>
    </location>
</feature>
<reference evidence="2 3" key="1">
    <citation type="journal article" date="2011" name="Genome Biol.">
        <title>Comparative genome sequence analysis underscores mycoparasitism as the ancestral life style of Trichoderma.</title>
        <authorList>
            <person name="Kubicek C.P."/>
            <person name="Herrera-Estrella A."/>
            <person name="Seidl-Seiboth V."/>
            <person name="Martinez D.A."/>
            <person name="Druzhinina I.S."/>
            <person name="Thon M."/>
            <person name="Zeilinger S."/>
            <person name="Casas-Flores S."/>
            <person name="Horwitz B.A."/>
            <person name="Mukherjee P.K."/>
            <person name="Mukherjee M."/>
            <person name="Kredics L."/>
            <person name="Alcaraz L.D."/>
            <person name="Aerts A."/>
            <person name="Antal Z."/>
            <person name="Atanasova L."/>
            <person name="Cervantes-Badillo M.G."/>
            <person name="Challacombe J."/>
            <person name="Chertkov O."/>
            <person name="McCluskey K."/>
            <person name="Coulpier F."/>
            <person name="Deshpande N."/>
            <person name="von Doehren H."/>
            <person name="Ebbole D.J."/>
            <person name="Esquivel-Naranjo E.U."/>
            <person name="Fekete E."/>
            <person name="Flipphi M."/>
            <person name="Glaser F."/>
            <person name="Gomez-Rodriguez E.Y."/>
            <person name="Gruber S."/>
            <person name="Han C."/>
            <person name="Henrissat B."/>
            <person name="Hermosa R."/>
            <person name="Hernandez-Onate M."/>
            <person name="Karaffa L."/>
            <person name="Kosti I."/>
            <person name="Le Crom S."/>
            <person name="Lindquist E."/>
            <person name="Lucas S."/>
            <person name="Luebeck M."/>
            <person name="Luebeck P.S."/>
            <person name="Margeot A."/>
            <person name="Metz B."/>
            <person name="Misra M."/>
            <person name="Nevalainen H."/>
            <person name="Omann M."/>
            <person name="Packer N."/>
            <person name="Perrone G."/>
            <person name="Uresti-Rivera E.E."/>
            <person name="Salamov A."/>
            <person name="Schmoll M."/>
            <person name="Seiboth B."/>
            <person name="Shapiro H."/>
            <person name="Sukno S."/>
            <person name="Tamayo-Ramos J.A."/>
            <person name="Tisch D."/>
            <person name="Wiest A."/>
            <person name="Wilkinson H.H."/>
            <person name="Zhang M."/>
            <person name="Coutinho P.M."/>
            <person name="Kenerley C.M."/>
            <person name="Monte E."/>
            <person name="Baker S.E."/>
            <person name="Grigoriev I.V."/>
        </authorList>
    </citation>
    <scope>NUCLEOTIDE SEQUENCE [LARGE SCALE GENOMIC DNA]</scope>
    <source>
        <strain evidence="3">Gv29-8 / FGSC 10586</strain>
    </source>
</reference>
<evidence type="ECO:0000313" key="3">
    <source>
        <dbReference type="Proteomes" id="UP000007115"/>
    </source>
</evidence>
<dbReference type="InParanoid" id="G9MRR3"/>
<evidence type="ECO:0000313" key="2">
    <source>
        <dbReference type="EMBL" id="EHK22782.1"/>
    </source>
</evidence>
<dbReference type="RefSeq" id="XP_013956994.1">
    <property type="nucleotide sequence ID" value="XM_014101519.1"/>
</dbReference>
<protein>
    <submittedName>
        <fullName evidence="2">Uncharacterized protein</fullName>
    </submittedName>
</protein>